<feature type="transmembrane region" description="Helical" evidence="1">
    <location>
        <begin position="189"/>
        <end position="208"/>
    </location>
</feature>
<evidence type="ECO:0000256" key="1">
    <source>
        <dbReference type="SAM" id="Phobius"/>
    </source>
</evidence>
<sequence>MGIAAVAFTYIRRALSDESWLTSSDLWRQVVLLFSIALFFVYIDITYEIEFYKGENSAVKKIEISEDIFEKSTFLPRIRLLLLLPIDLIGMGLMASLFGVLLVFGTNKNYWSGPSTSTSLEVMYLLALTASWHFVMIGWWLVYGLTALDVTLALWDVILHASFSVVEIITILIIRRIRNSDWGLRNSNLVAWSATLLYSSVLITLYAVRLWDYSTRFIRLVISN</sequence>
<keyword evidence="1" id="KW-0472">Membrane</keyword>
<dbReference type="AlphaFoldDB" id="A0A517R134"/>
<keyword evidence="1" id="KW-1133">Transmembrane helix</keyword>
<accession>A0A517R134</accession>
<evidence type="ECO:0000313" key="3">
    <source>
        <dbReference type="Proteomes" id="UP000317318"/>
    </source>
</evidence>
<dbReference type="KEGG" id="svp:Pan189_19820"/>
<feature type="transmembrane region" description="Helical" evidence="1">
    <location>
        <begin position="157"/>
        <end position="177"/>
    </location>
</feature>
<gene>
    <name evidence="2" type="ORF">Pan189_19820</name>
</gene>
<name>A0A517R134_9PLAN</name>
<organism evidence="2 3">
    <name type="scientific">Stratiformator vulcanicus</name>
    <dbReference type="NCBI Taxonomy" id="2527980"/>
    <lineage>
        <taxon>Bacteria</taxon>
        <taxon>Pseudomonadati</taxon>
        <taxon>Planctomycetota</taxon>
        <taxon>Planctomycetia</taxon>
        <taxon>Planctomycetales</taxon>
        <taxon>Planctomycetaceae</taxon>
        <taxon>Stratiformator</taxon>
    </lineage>
</organism>
<reference evidence="2 3" key="1">
    <citation type="submission" date="2019-02" db="EMBL/GenBank/DDBJ databases">
        <title>Deep-cultivation of Planctomycetes and their phenomic and genomic characterization uncovers novel biology.</title>
        <authorList>
            <person name="Wiegand S."/>
            <person name="Jogler M."/>
            <person name="Boedeker C."/>
            <person name="Pinto D."/>
            <person name="Vollmers J."/>
            <person name="Rivas-Marin E."/>
            <person name="Kohn T."/>
            <person name="Peeters S.H."/>
            <person name="Heuer A."/>
            <person name="Rast P."/>
            <person name="Oberbeckmann S."/>
            <person name="Bunk B."/>
            <person name="Jeske O."/>
            <person name="Meyerdierks A."/>
            <person name="Storesund J.E."/>
            <person name="Kallscheuer N."/>
            <person name="Luecker S."/>
            <person name="Lage O.M."/>
            <person name="Pohl T."/>
            <person name="Merkel B.J."/>
            <person name="Hornburger P."/>
            <person name="Mueller R.-W."/>
            <person name="Bruemmer F."/>
            <person name="Labrenz M."/>
            <person name="Spormann A.M."/>
            <person name="Op den Camp H."/>
            <person name="Overmann J."/>
            <person name="Amann R."/>
            <person name="Jetten M.S.M."/>
            <person name="Mascher T."/>
            <person name="Medema M.H."/>
            <person name="Devos D.P."/>
            <person name="Kaster A.-K."/>
            <person name="Ovreas L."/>
            <person name="Rohde M."/>
            <person name="Galperin M.Y."/>
            <person name="Jogler C."/>
        </authorList>
    </citation>
    <scope>NUCLEOTIDE SEQUENCE [LARGE SCALE GENOMIC DNA]</scope>
    <source>
        <strain evidence="2 3">Pan189</strain>
    </source>
</reference>
<feature type="transmembrane region" description="Helical" evidence="1">
    <location>
        <begin position="26"/>
        <end position="43"/>
    </location>
</feature>
<protein>
    <submittedName>
        <fullName evidence="2">Uncharacterized protein</fullName>
    </submittedName>
</protein>
<evidence type="ECO:0000313" key="2">
    <source>
        <dbReference type="EMBL" id="QDT37602.1"/>
    </source>
</evidence>
<proteinExistence type="predicted"/>
<feature type="transmembrane region" description="Helical" evidence="1">
    <location>
        <begin position="124"/>
        <end position="145"/>
    </location>
</feature>
<dbReference type="Proteomes" id="UP000317318">
    <property type="component" value="Chromosome"/>
</dbReference>
<keyword evidence="1" id="KW-0812">Transmembrane</keyword>
<feature type="transmembrane region" description="Helical" evidence="1">
    <location>
        <begin position="80"/>
        <end position="104"/>
    </location>
</feature>
<keyword evidence="3" id="KW-1185">Reference proteome</keyword>
<dbReference type="EMBL" id="CP036268">
    <property type="protein sequence ID" value="QDT37602.1"/>
    <property type="molecule type" value="Genomic_DNA"/>
</dbReference>